<proteinExistence type="predicted"/>
<comment type="caution">
    <text evidence="7">The sequence shown here is derived from an EMBL/GenBank/DDBJ whole genome shotgun (WGS) entry which is preliminary data.</text>
</comment>
<feature type="compositionally biased region" description="Polar residues" evidence="5">
    <location>
        <begin position="232"/>
        <end position="250"/>
    </location>
</feature>
<organism evidence="7 8">
    <name type="scientific">Aphis craccivora</name>
    <name type="common">Cowpea aphid</name>
    <dbReference type="NCBI Taxonomy" id="307492"/>
    <lineage>
        <taxon>Eukaryota</taxon>
        <taxon>Metazoa</taxon>
        <taxon>Ecdysozoa</taxon>
        <taxon>Arthropoda</taxon>
        <taxon>Hexapoda</taxon>
        <taxon>Insecta</taxon>
        <taxon>Pterygota</taxon>
        <taxon>Neoptera</taxon>
        <taxon>Paraneoptera</taxon>
        <taxon>Hemiptera</taxon>
        <taxon>Sternorrhyncha</taxon>
        <taxon>Aphidomorpha</taxon>
        <taxon>Aphidoidea</taxon>
        <taxon>Aphididae</taxon>
        <taxon>Aphidini</taxon>
        <taxon>Aphis</taxon>
        <taxon>Aphis</taxon>
    </lineage>
</organism>
<dbReference type="Gene3D" id="3.30.70.330">
    <property type="match status" value="3"/>
</dbReference>
<dbReference type="SUPFAM" id="SSF54928">
    <property type="entry name" value="RNA-binding domain, RBD"/>
    <property type="match status" value="3"/>
</dbReference>
<dbReference type="InterPro" id="IPR050666">
    <property type="entry name" value="ESRP"/>
</dbReference>
<feature type="compositionally biased region" description="Polar residues" evidence="5">
    <location>
        <begin position="550"/>
        <end position="564"/>
    </location>
</feature>
<keyword evidence="8" id="KW-1185">Reference proteome</keyword>
<evidence type="ECO:0000313" key="7">
    <source>
        <dbReference type="EMBL" id="KAF0764536.1"/>
    </source>
</evidence>
<dbReference type="AlphaFoldDB" id="A0A6G0Z1W6"/>
<dbReference type="InterPro" id="IPR000504">
    <property type="entry name" value="RRM_dom"/>
</dbReference>
<dbReference type="Proteomes" id="UP000478052">
    <property type="component" value="Unassembled WGS sequence"/>
</dbReference>
<dbReference type="EMBL" id="VUJU01001610">
    <property type="protein sequence ID" value="KAF0764536.1"/>
    <property type="molecule type" value="Genomic_DNA"/>
</dbReference>
<feature type="region of interest" description="Disordered" evidence="5">
    <location>
        <begin position="231"/>
        <end position="250"/>
    </location>
</feature>
<dbReference type="InterPro" id="IPR012677">
    <property type="entry name" value="Nucleotide-bd_a/b_plait_sf"/>
</dbReference>
<feature type="region of interest" description="Disordered" evidence="5">
    <location>
        <begin position="550"/>
        <end position="591"/>
    </location>
</feature>
<evidence type="ECO:0000259" key="6">
    <source>
        <dbReference type="PROSITE" id="PS50102"/>
    </source>
</evidence>
<evidence type="ECO:0000256" key="4">
    <source>
        <dbReference type="SAM" id="Coils"/>
    </source>
</evidence>
<evidence type="ECO:0000256" key="1">
    <source>
        <dbReference type="ARBA" id="ARBA00022737"/>
    </source>
</evidence>
<sequence>MVNIVQRLIADGHTFNSPEIVQLKLEPEVDNNCVVRARGLPWQSSDQDIAKFFRGLNIAKGGVALCLSAHGRRNGEAVVRFVNQEHRDMAMKRHKHHIGSRYIEVYKANGEDFINVAGGNSSEAQAFLTKGAQVIVRMRGLPYDCTAKDVITFFENGEQTCSVMDGEDGVLFVKKPDGRATGDAFVLFADEDDAPKALSKHRDLIGTRYIELFRSTTAEVQQVLNRAMDPSVRSTASDSNGNITTPVTTTAGVNNSPTALLGHVPLLPLPQHVITSGTRKDCIRLRGLPYEANVEHILEFLGEHSKNIVFQGVHMVYNSVGHASGEAFIQMNNEGSAAQAAMAKHHNYMSFGKKQRYIEVFQCSGEDMHLVLTGGGAASGALSPVAAKALLSPPGMLPAQPLMTTNQVANPSTPVPTLMPAWDPMSVYAQNLAQSLALQRAAMAAAQQQQQQQQQQETWLYQLAQHNQLINLALFTKQQQDMNGGMAQQSNIQSILSPNTAQQLLDNSAQNYMAKSTAAPYMYFNMPRFPHNMAAKPYVPVSAAGGQFIMPSTANSPQKRSWQQAFPGGPESSNKRQFAPPSASATGPIFPMSQGPNAAAAAAAAAAMAASRTANDFSAVPAANFELLAILWATAADRPPAAAVAGRALPAAYPLLAISVATHIASAPTACTTYHAGHATADATPAARGHVQSHTLCVRVEHRLHATESSILHNERRSDGYALGCGLTHHKITVSGNRRVIDITRLTLMTILRIHQLIPSHNKRILCKVQTAAYLTARDISIRFKTKFYSFNELYSLKFKYNQLLHATE</sequence>
<keyword evidence="2 3" id="KW-0694">RNA-binding</keyword>
<accession>A0A6G0Z1W6</accession>
<keyword evidence="4" id="KW-0175">Coiled coil</keyword>
<dbReference type="InterPro" id="IPR035979">
    <property type="entry name" value="RBD_domain_sf"/>
</dbReference>
<dbReference type="PROSITE" id="PS50102">
    <property type="entry name" value="RRM"/>
    <property type="match status" value="1"/>
</dbReference>
<protein>
    <submittedName>
        <fullName evidence="7">RNA-binding protein fusilli isoform X1</fullName>
    </submittedName>
</protein>
<dbReference type="PANTHER" id="PTHR13976">
    <property type="entry name" value="HETEROGENEOUS NUCLEAR RIBONUCLEOPROTEIN-RELATED"/>
    <property type="match status" value="1"/>
</dbReference>
<feature type="domain" description="RRM" evidence="6">
    <location>
        <begin position="134"/>
        <end position="217"/>
    </location>
</feature>
<evidence type="ECO:0000256" key="2">
    <source>
        <dbReference type="ARBA" id="ARBA00022884"/>
    </source>
</evidence>
<reference evidence="7 8" key="1">
    <citation type="submission" date="2019-08" db="EMBL/GenBank/DDBJ databases">
        <title>Whole genome of Aphis craccivora.</title>
        <authorList>
            <person name="Voronova N.V."/>
            <person name="Shulinski R.S."/>
            <person name="Bandarenka Y.V."/>
            <person name="Zhorov D.G."/>
            <person name="Warner D."/>
        </authorList>
    </citation>
    <scope>NUCLEOTIDE SEQUENCE [LARGE SCALE GENOMIC DNA]</scope>
    <source>
        <strain evidence="7">180601</strain>
        <tissue evidence="7">Whole Body</tissue>
    </source>
</reference>
<feature type="non-terminal residue" evidence="7">
    <location>
        <position position="809"/>
    </location>
</feature>
<name>A0A6G0Z1W6_APHCR</name>
<keyword evidence="1" id="KW-0677">Repeat</keyword>
<dbReference type="SMART" id="SM00360">
    <property type="entry name" value="RRM"/>
    <property type="match status" value="3"/>
</dbReference>
<dbReference type="OrthoDB" id="431068at2759"/>
<dbReference type="GO" id="GO:0003723">
    <property type="term" value="F:RNA binding"/>
    <property type="evidence" value="ECO:0007669"/>
    <property type="project" value="UniProtKB-UniRule"/>
</dbReference>
<dbReference type="FunFam" id="3.30.70.330:FF:000041">
    <property type="entry name" value="Epithelial splicing regulatory protein 1"/>
    <property type="match status" value="1"/>
</dbReference>
<gene>
    <name evidence="7" type="ORF">FWK35_00005353</name>
</gene>
<evidence type="ECO:0000256" key="3">
    <source>
        <dbReference type="PROSITE-ProRule" id="PRU00176"/>
    </source>
</evidence>
<evidence type="ECO:0000256" key="5">
    <source>
        <dbReference type="SAM" id="MobiDB-lite"/>
    </source>
</evidence>
<evidence type="ECO:0000313" key="8">
    <source>
        <dbReference type="Proteomes" id="UP000478052"/>
    </source>
</evidence>
<feature type="coiled-coil region" evidence="4">
    <location>
        <begin position="429"/>
        <end position="456"/>
    </location>
</feature>